<evidence type="ECO:0000256" key="7">
    <source>
        <dbReference type="ARBA" id="ARBA00023136"/>
    </source>
</evidence>
<evidence type="ECO:0000256" key="8">
    <source>
        <dbReference type="SAM" id="Phobius"/>
    </source>
</evidence>
<feature type="transmembrane region" description="Helical" evidence="8">
    <location>
        <begin position="32"/>
        <end position="53"/>
    </location>
</feature>
<dbReference type="OrthoDB" id="1077582at2759"/>
<dbReference type="GO" id="GO:0008374">
    <property type="term" value="F:O-acyltransferase activity"/>
    <property type="evidence" value="ECO:0007669"/>
    <property type="project" value="InterPro"/>
</dbReference>
<protein>
    <recommendedName>
        <fullName evidence="9">Wax synthase domain-containing protein</fullName>
    </recommendedName>
</protein>
<name>A0A6A6CCM2_ZASCE</name>
<feature type="transmembrane region" description="Helical" evidence="8">
    <location>
        <begin position="7"/>
        <end position="26"/>
    </location>
</feature>
<dbReference type="EMBL" id="ML993602">
    <property type="protein sequence ID" value="KAF2164934.1"/>
    <property type="molecule type" value="Genomic_DNA"/>
</dbReference>
<keyword evidence="11" id="KW-1185">Reference proteome</keyword>
<evidence type="ECO:0000256" key="3">
    <source>
        <dbReference type="ARBA" id="ARBA00007282"/>
    </source>
</evidence>
<proteinExistence type="inferred from homology"/>
<feature type="transmembrane region" description="Helical" evidence="8">
    <location>
        <begin position="283"/>
        <end position="307"/>
    </location>
</feature>
<evidence type="ECO:0000259" key="9">
    <source>
        <dbReference type="Pfam" id="PF13813"/>
    </source>
</evidence>
<evidence type="ECO:0000256" key="6">
    <source>
        <dbReference type="ARBA" id="ARBA00022989"/>
    </source>
</evidence>
<dbReference type="GO" id="GO:0006629">
    <property type="term" value="P:lipid metabolic process"/>
    <property type="evidence" value="ECO:0007669"/>
    <property type="project" value="InterPro"/>
</dbReference>
<dbReference type="Pfam" id="PF13813">
    <property type="entry name" value="MBOAT_2"/>
    <property type="match status" value="1"/>
</dbReference>
<dbReference type="GeneID" id="54566520"/>
<keyword evidence="4" id="KW-0808">Transferase</keyword>
<dbReference type="InterPro" id="IPR032805">
    <property type="entry name" value="Wax_synthase_dom"/>
</dbReference>
<dbReference type="PANTHER" id="PTHR31595">
    <property type="entry name" value="LONG-CHAIN-ALCOHOL O-FATTY-ACYLTRANSFERASE 3-RELATED"/>
    <property type="match status" value="1"/>
</dbReference>
<evidence type="ECO:0000313" key="10">
    <source>
        <dbReference type="EMBL" id="KAF2164934.1"/>
    </source>
</evidence>
<evidence type="ECO:0000256" key="2">
    <source>
        <dbReference type="ARBA" id="ARBA00005179"/>
    </source>
</evidence>
<sequence>MNEYQISIIPSLLFVVVVSFPAAALGRHIIQFSILFASSIFLSVLGVYSLSLITTKASGPASRSKGSLKKIDQPKKWYDLSLEWKTRVFGIVAAAYVLALPYFAPGGPLAECVARAILFACAGKILDLTVARAHKPPKMMERGKAVPVTDRNRRQYVWLLLRECRYHSFDIATSEKERDRPASTIWTFGPGIIVPLLVYFVPCSETRFLLVLLIIHAGMETGHTILHPSSPHPLFWQPFAAGSISSFWRTHWQQDAASFLYSLAYAPAKEVVGRRFGKQAGRVAGVMAAFNLSGIWHGWAAACVSTAPWRTGAGMWALFVAHGVLCLVESAVWKDRQGGLVQRILVWAFAIWSTGMWIRDTEERVDVPWLKEYLV</sequence>
<dbReference type="GO" id="GO:0016020">
    <property type="term" value="C:membrane"/>
    <property type="evidence" value="ECO:0007669"/>
    <property type="project" value="UniProtKB-SubCell"/>
</dbReference>
<dbReference type="PANTHER" id="PTHR31595:SF57">
    <property type="entry name" value="OS04G0481900 PROTEIN"/>
    <property type="match status" value="1"/>
</dbReference>
<keyword evidence="5 8" id="KW-0812">Transmembrane</keyword>
<evidence type="ECO:0000256" key="1">
    <source>
        <dbReference type="ARBA" id="ARBA00004141"/>
    </source>
</evidence>
<evidence type="ECO:0000256" key="4">
    <source>
        <dbReference type="ARBA" id="ARBA00022679"/>
    </source>
</evidence>
<feature type="transmembrane region" description="Helical" evidence="8">
    <location>
        <begin position="313"/>
        <end position="333"/>
    </location>
</feature>
<comment type="similarity">
    <text evidence="3">Belongs to the wax synthase family.</text>
</comment>
<keyword evidence="6 8" id="KW-1133">Transmembrane helix</keyword>
<reference evidence="10" key="1">
    <citation type="journal article" date="2020" name="Stud. Mycol.">
        <title>101 Dothideomycetes genomes: a test case for predicting lifestyles and emergence of pathogens.</title>
        <authorList>
            <person name="Haridas S."/>
            <person name="Albert R."/>
            <person name="Binder M."/>
            <person name="Bloem J."/>
            <person name="Labutti K."/>
            <person name="Salamov A."/>
            <person name="Andreopoulos B."/>
            <person name="Baker S."/>
            <person name="Barry K."/>
            <person name="Bills G."/>
            <person name="Bluhm B."/>
            <person name="Cannon C."/>
            <person name="Castanera R."/>
            <person name="Culley D."/>
            <person name="Daum C."/>
            <person name="Ezra D."/>
            <person name="Gonzalez J."/>
            <person name="Henrissat B."/>
            <person name="Kuo A."/>
            <person name="Liang C."/>
            <person name="Lipzen A."/>
            <person name="Lutzoni F."/>
            <person name="Magnuson J."/>
            <person name="Mondo S."/>
            <person name="Nolan M."/>
            <person name="Ohm R."/>
            <person name="Pangilinan J."/>
            <person name="Park H.-J."/>
            <person name="Ramirez L."/>
            <person name="Alfaro M."/>
            <person name="Sun H."/>
            <person name="Tritt A."/>
            <person name="Yoshinaga Y."/>
            <person name="Zwiers L.-H."/>
            <person name="Turgeon B."/>
            <person name="Goodwin S."/>
            <person name="Spatafora J."/>
            <person name="Crous P."/>
            <person name="Grigoriev I."/>
        </authorList>
    </citation>
    <scope>NUCLEOTIDE SEQUENCE</scope>
    <source>
        <strain evidence="10">ATCC 36951</strain>
    </source>
</reference>
<feature type="transmembrane region" description="Helical" evidence="8">
    <location>
        <begin position="84"/>
        <end position="104"/>
    </location>
</feature>
<dbReference type="Proteomes" id="UP000799537">
    <property type="component" value="Unassembled WGS sequence"/>
</dbReference>
<feature type="domain" description="Wax synthase" evidence="9">
    <location>
        <begin position="233"/>
        <end position="316"/>
    </location>
</feature>
<comment type="subcellular location">
    <subcellularLocation>
        <location evidence="1">Membrane</location>
        <topology evidence="1">Multi-pass membrane protein</topology>
    </subcellularLocation>
</comment>
<organism evidence="10 11">
    <name type="scientific">Zasmidium cellare ATCC 36951</name>
    <dbReference type="NCBI Taxonomy" id="1080233"/>
    <lineage>
        <taxon>Eukaryota</taxon>
        <taxon>Fungi</taxon>
        <taxon>Dikarya</taxon>
        <taxon>Ascomycota</taxon>
        <taxon>Pezizomycotina</taxon>
        <taxon>Dothideomycetes</taxon>
        <taxon>Dothideomycetidae</taxon>
        <taxon>Mycosphaerellales</taxon>
        <taxon>Mycosphaerellaceae</taxon>
        <taxon>Zasmidium</taxon>
    </lineage>
</organism>
<evidence type="ECO:0000313" key="11">
    <source>
        <dbReference type="Proteomes" id="UP000799537"/>
    </source>
</evidence>
<dbReference type="InterPro" id="IPR044851">
    <property type="entry name" value="Wax_synthase"/>
</dbReference>
<keyword evidence="7 8" id="KW-0472">Membrane</keyword>
<dbReference type="AlphaFoldDB" id="A0A6A6CCM2"/>
<evidence type="ECO:0000256" key="5">
    <source>
        <dbReference type="ARBA" id="ARBA00022692"/>
    </source>
</evidence>
<gene>
    <name evidence="10" type="ORF">M409DRAFT_56286</name>
</gene>
<dbReference type="RefSeq" id="XP_033665823.1">
    <property type="nucleotide sequence ID" value="XM_033813248.1"/>
</dbReference>
<comment type="pathway">
    <text evidence="2">Secondary metabolite biosynthesis.</text>
</comment>
<accession>A0A6A6CCM2</accession>